<feature type="non-terminal residue" evidence="1">
    <location>
        <position position="1"/>
    </location>
</feature>
<organism evidence="1 2">
    <name type="scientific">Plasmodium gaboni</name>
    <dbReference type="NCBI Taxonomy" id="647221"/>
    <lineage>
        <taxon>Eukaryota</taxon>
        <taxon>Sar</taxon>
        <taxon>Alveolata</taxon>
        <taxon>Apicomplexa</taxon>
        <taxon>Aconoidasida</taxon>
        <taxon>Haemosporida</taxon>
        <taxon>Plasmodiidae</taxon>
        <taxon>Plasmodium</taxon>
        <taxon>Plasmodium (Laverania)</taxon>
    </lineage>
</organism>
<name>A0A151L646_9APIC</name>
<dbReference type="AlphaFoldDB" id="A0A151L646"/>
<dbReference type="GO" id="GO:0016301">
    <property type="term" value="F:kinase activity"/>
    <property type="evidence" value="ECO:0007669"/>
    <property type="project" value="UniProtKB-KW"/>
</dbReference>
<dbReference type="VEuPathDB" id="PlasmoDB:PGABG01_0310600"/>
<accession>A0A151L646</accession>
<reference evidence="1 2" key="1">
    <citation type="journal article" date="2016" name="Nat. Commun.">
        <title>Genomes of cryptic chimpanzee Plasmodium species reveal key evolutionary events leading to human malaria.</title>
        <authorList>
            <person name="Sundararaman S.A."/>
            <person name="Plenderleith L.J."/>
            <person name="Liu W."/>
            <person name="Loy D.E."/>
            <person name="Learn G.H."/>
            <person name="Li Y."/>
            <person name="Shaw K.S."/>
            <person name="Ayouba A."/>
            <person name="Peeters M."/>
            <person name="Speede S."/>
            <person name="Shaw G.M."/>
            <person name="Bushman F.D."/>
            <person name="Brisson D."/>
            <person name="Rayner J.C."/>
            <person name="Sharp P.M."/>
            <person name="Hahn B.H."/>
        </authorList>
    </citation>
    <scope>NUCLEOTIDE SEQUENCE [LARGE SCALE GENOMIC DNA]</scope>
    <source>
        <strain evidence="1 2">SY75</strain>
    </source>
</reference>
<protein>
    <submittedName>
        <fullName evidence="1">Putative phosphatidylinositol 3-and 4-kinase</fullName>
    </submittedName>
</protein>
<keyword evidence="1" id="KW-0418">Kinase</keyword>
<gene>
    <name evidence="1" type="ORF">PGSY75_0002000</name>
</gene>
<proteinExistence type="predicted"/>
<dbReference type="Proteomes" id="UP000076004">
    <property type="component" value="Unassembled WGS sequence"/>
</dbReference>
<comment type="caution">
    <text evidence="1">The sequence shown here is derived from an EMBL/GenBank/DDBJ whole genome shotgun (WGS) entry which is preliminary data.</text>
</comment>
<evidence type="ECO:0000313" key="1">
    <source>
        <dbReference type="EMBL" id="KYN94444.1"/>
    </source>
</evidence>
<dbReference type="EMBL" id="LVLB01000035">
    <property type="protein sequence ID" value="KYN94444.1"/>
    <property type="molecule type" value="Genomic_DNA"/>
</dbReference>
<dbReference type="KEGG" id="pgab:PGSY75_0002000"/>
<evidence type="ECO:0000313" key="2">
    <source>
        <dbReference type="Proteomes" id="UP000076004"/>
    </source>
</evidence>
<dbReference type="GeneID" id="29773703"/>
<sequence length="110" mass="13418">EEEEEEEENDDYEVAFKKPSGTIKRISENTGTAYRSMEMNKINSIWMIRDKNNKIINVKWENKIFEKLFFETFENYIKKYINDYHPDWRNYPYNGSKISTTKHSYLNNIK</sequence>
<keyword evidence="1" id="KW-0808">Transferase</keyword>
<dbReference type="RefSeq" id="XP_018639072.1">
    <property type="nucleotide sequence ID" value="XM_018783148.1"/>
</dbReference>
<dbReference type="VEuPathDB" id="PlasmoDB:PGSY75_0002000"/>